<evidence type="ECO:0000313" key="1">
    <source>
        <dbReference type="EMBL" id="KAJ7714975.1"/>
    </source>
</evidence>
<evidence type="ECO:0000313" key="2">
    <source>
        <dbReference type="Proteomes" id="UP001215598"/>
    </source>
</evidence>
<keyword evidence="2" id="KW-1185">Reference proteome</keyword>
<organism evidence="1 2">
    <name type="scientific">Mycena metata</name>
    <dbReference type="NCBI Taxonomy" id="1033252"/>
    <lineage>
        <taxon>Eukaryota</taxon>
        <taxon>Fungi</taxon>
        <taxon>Dikarya</taxon>
        <taxon>Basidiomycota</taxon>
        <taxon>Agaricomycotina</taxon>
        <taxon>Agaricomycetes</taxon>
        <taxon>Agaricomycetidae</taxon>
        <taxon>Agaricales</taxon>
        <taxon>Marasmiineae</taxon>
        <taxon>Mycenaceae</taxon>
        <taxon>Mycena</taxon>
    </lineage>
</organism>
<reference evidence="1" key="1">
    <citation type="submission" date="2023-03" db="EMBL/GenBank/DDBJ databases">
        <title>Massive genome expansion in bonnet fungi (Mycena s.s.) driven by repeated elements and novel gene families across ecological guilds.</title>
        <authorList>
            <consortium name="Lawrence Berkeley National Laboratory"/>
            <person name="Harder C.B."/>
            <person name="Miyauchi S."/>
            <person name="Viragh M."/>
            <person name="Kuo A."/>
            <person name="Thoen E."/>
            <person name="Andreopoulos B."/>
            <person name="Lu D."/>
            <person name="Skrede I."/>
            <person name="Drula E."/>
            <person name="Henrissat B."/>
            <person name="Morin E."/>
            <person name="Kohler A."/>
            <person name="Barry K."/>
            <person name="LaButti K."/>
            <person name="Morin E."/>
            <person name="Salamov A."/>
            <person name="Lipzen A."/>
            <person name="Mereny Z."/>
            <person name="Hegedus B."/>
            <person name="Baldrian P."/>
            <person name="Stursova M."/>
            <person name="Weitz H."/>
            <person name="Taylor A."/>
            <person name="Grigoriev I.V."/>
            <person name="Nagy L.G."/>
            <person name="Martin F."/>
            <person name="Kauserud H."/>
        </authorList>
    </citation>
    <scope>NUCLEOTIDE SEQUENCE</scope>
    <source>
        <strain evidence="1">CBHHK182m</strain>
    </source>
</reference>
<comment type="caution">
    <text evidence="1">The sequence shown here is derived from an EMBL/GenBank/DDBJ whole genome shotgun (WGS) entry which is preliminary data.</text>
</comment>
<protein>
    <submittedName>
        <fullName evidence="1">Uncharacterized protein</fullName>
    </submittedName>
</protein>
<dbReference type="AlphaFoldDB" id="A0AAD7H8F2"/>
<dbReference type="Proteomes" id="UP001215598">
    <property type="component" value="Unassembled WGS sequence"/>
</dbReference>
<proteinExistence type="predicted"/>
<sequence>MTAAVAACAGRMERDALHPVHLAPNASGDWSTLMRWDAAGKGGVQCARQDGDAGEVGGRRRAWWVGKAERSGRGRAIRAKMAVAIAGHKDDVGGGTKKGCLTLPGPSYSRSSWREKLKGAPWRGLTSLTRYMSGEGKTRTTPLSGPGLPIRSVIDDVLISRVERVNRAAVSFAPEELAHYCMRYHALFHNSIFQICAVKEQNYIPKRPQDSFKFKCVDETRVERMIQAHSNWRRLMWQEGLDNAINCSLNQKQICCNEHMAEPESKGGSKFHIIWLFLKLCAVMGTTAERRSPND</sequence>
<name>A0AAD7H8F2_9AGAR</name>
<dbReference type="EMBL" id="JARKIB010000316">
    <property type="protein sequence ID" value="KAJ7714975.1"/>
    <property type="molecule type" value="Genomic_DNA"/>
</dbReference>
<accession>A0AAD7H8F2</accession>
<gene>
    <name evidence="1" type="ORF">B0H16DRAFT_1477703</name>
</gene>